<evidence type="ECO:0000256" key="1">
    <source>
        <dbReference type="ARBA" id="ARBA00004651"/>
    </source>
</evidence>
<reference evidence="10 11" key="1">
    <citation type="submission" date="2019-07" db="EMBL/GenBank/DDBJ databases">
        <title>Paenibacillus thiaminolyticus NRRL B-4156.</title>
        <authorList>
            <person name="Hehnly C."/>
            <person name="Zhang L."/>
        </authorList>
    </citation>
    <scope>NUCLEOTIDE SEQUENCE [LARGE SCALE GENOMIC DNA]</scope>
    <source>
        <strain evidence="10 11">NRRL B-4156</strain>
    </source>
</reference>
<keyword evidence="4 7" id="KW-0812">Transmembrane</keyword>
<organism evidence="10 11">
    <name type="scientific">Paenibacillus thiaminolyticus</name>
    <name type="common">Bacillus thiaminolyticus</name>
    <dbReference type="NCBI Taxonomy" id="49283"/>
    <lineage>
        <taxon>Bacteria</taxon>
        <taxon>Bacillati</taxon>
        <taxon>Bacillota</taxon>
        <taxon>Bacilli</taxon>
        <taxon>Bacillales</taxon>
        <taxon>Paenibacillaceae</taxon>
        <taxon>Paenibacillus</taxon>
    </lineage>
</organism>
<accession>A0AAJ1G0H6</accession>
<evidence type="ECO:0000313" key="9">
    <source>
        <dbReference type="EMBL" id="MCY9606001.1"/>
    </source>
</evidence>
<evidence type="ECO:0000313" key="12">
    <source>
        <dbReference type="Proteomes" id="UP001209276"/>
    </source>
</evidence>
<feature type="transmembrane region" description="Helical" evidence="7">
    <location>
        <begin position="208"/>
        <end position="230"/>
    </location>
</feature>
<dbReference type="PANTHER" id="PTHR30193">
    <property type="entry name" value="ABC TRANSPORTER PERMEASE PROTEIN"/>
    <property type="match status" value="1"/>
</dbReference>
<dbReference type="Proteomes" id="UP000315377">
    <property type="component" value="Chromosome"/>
</dbReference>
<feature type="transmembrane region" description="Helical" evidence="7">
    <location>
        <begin position="12"/>
        <end position="33"/>
    </location>
</feature>
<protein>
    <submittedName>
        <fullName evidence="10">Sugar ABC transporter permease</fullName>
    </submittedName>
</protein>
<dbReference type="SUPFAM" id="SSF161098">
    <property type="entry name" value="MetI-like"/>
    <property type="match status" value="1"/>
</dbReference>
<evidence type="ECO:0000256" key="7">
    <source>
        <dbReference type="RuleBase" id="RU363032"/>
    </source>
</evidence>
<evidence type="ECO:0000256" key="3">
    <source>
        <dbReference type="ARBA" id="ARBA00022475"/>
    </source>
</evidence>
<gene>
    <name evidence="10" type="ORF">FLT43_09235</name>
    <name evidence="9" type="ORF">M5W83_02255</name>
</gene>
<evidence type="ECO:0000313" key="10">
    <source>
        <dbReference type="EMBL" id="QDM43659.1"/>
    </source>
</evidence>
<dbReference type="AlphaFoldDB" id="A0AAJ1G0H6"/>
<name>A0AAJ1G0H6_PANTH</name>
<dbReference type="InterPro" id="IPR000515">
    <property type="entry name" value="MetI-like"/>
</dbReference>
<proteinExistence type="inferred from homology"/>
<comment type="subcellular location">
    <subcellularLocation>
        <location evidence="1 7">Cell membrane</location>
        <topology evidence="1 7">Multi-pass membrane protein</topology>
    </subcellularLocation>
</comment>
<feature type="domain" description="ABC transmembrane type-1" evidence="8">
    <location>
        <begin position="71"/>
        <end position="285"/>
    </location>
</feature>
<dbReference type="InterPro" id="IPR035906">
    <property type="entry name" value="MetI-like_sf"/>
</dbReference>
<keyword evidence="2 7" id="KW-0813">Transport</keyword>
<feature type="transmembrane region" description="Helical" evidence="7">
    <location>
        <begin position="262"/>
        <end position="287"/>
    </location>
</feature>
<reference evidence="9 12" key="2">
    <citation type="submission" date="2022-05" db="EMBL/GenBank/DDBJ databases">
        <title>Genome Sequencing of Bee-Associated Microbes.</title>
        <authorList>
            <person name="Dunlap C."/>
        </authorList>
    </citation>
    <scope>NUCLEOTIDE SEQUENCE [LARGE SCALE GENOMIC DNA]</scope>
    <source>
        <strain evidence="9 12">NRRL B-14613</strain>
    </source>
</reference>
<dbReference type="PROSITE" id="PS50928">
    <property type="entry name" value="ABC_TM1"/>
    <property type="match status" value="1"/>
</dbReference>
<feature type="transmembrane region" description="Helical" evidence="7">
    <location>
        <begin position="156"/>
        <end position="179"/>
    </location>
</feature>
<evidence type="ECO:0000256" key="2">
    <source>
        <dbReference type="ARBA" id="ARBA00022448"/>
    </source>
</evidence>
<evidence type="ECO:0000259" key="8">
    <source>
        <dbReference type="PROSITE" id="PS50928"/>
    </source>
</evidence>
<dbReference type="GO" id="GO:0055085">
    <property type="term" value="P:transmembrane transport"/>
    <property type="evidence" value="ECO:0007669"/>
    <property type="project" value="InterPro"/>
</dbReference>
<dbReference type="RefSeq" id="WP_087445160.1">
    <property type="nucleotide sequence ID" value="NZ_CABMNB010000047.1"/>
</dbReference>
<dbReference type="GeneID" id="76996152"/>
<evidence type="ECO:0000313" key="11">
    <source>
        <dbReference type="Proteomes" id="UP000315377"/>
    </source>
</evidence>
<keyword evidence="5 7" id="KW-1133">Transmembrane helix</keyword>
<feature type="transmembrane region" description="Helical" evidence="7">
    <location>
        <begin position="108"/>
        <end position="128"/>
    </location>
</feature>
<dbReference type="EMBL" id="JAMDMM010000005">
    <property type="protein sequence ID" value="MCY9606001.1"/>
    <property type="molecule type" value="Genomic_DNA"/>
</dbReference>
<evidence type="ECO:0000256" key="6">
    <source>
        <dbReference type="ARBA" id="ARBA00023136"/>
    </source>
</evidence>
<sequence length="294" mass="33339">MNMNRKRSSGSVLNLFYIPALALFAAFVFYPFMKGIQISFTNWDGYSQDFRWIGFENYRRMFSDPQIVNVMKNTIIYGVGSTVLQNILGLLYALYLNRSIRAKGLIRTIVYLPVIISPLIMGYIWYFVFQYDGGALNDIILWFQDEPINLLANANINVWIITFVNTFQYMGIAMVIYLAGLQSISKEYYEAAQIDGASSLKQFRNITLPLLAPSITINVVLNLIGGLKLFDVIIAMTNGGPGYASSSLSTLMYHLYFSRQDAGYAASLGNLMFVIISVISMSALYFLRRKEMQQ</sequence>
<dbReference type="Gene3D" id="1.10.3720.10">
    <property type="entry name" value="MetI-like"/>
    <property type="match status" value="1"/>
</dbReference>
<keyword evidence="3" id="KW-1003">Cell membrane</keyword>
<dbReference type="SUPFAM" id="SSF160964">
    <property type="entry name" value="MalF N-terminal region-like"/>
    <property type="match status" value="1"/>
</dbReference>
<dbReference type="InterPro" id="IPR051393">
    <property type="entry name" value="ABC_transporter_permease"/>
</dbReference>
<dbReference type="Proteomes" id="UP001209276">
    <property type="component" value="Unassembled WGS sequence"/>
</dbReference>
<keyword evidence="12" id="KW-1185">Reference proteome</keyword>
<dbReference type="EMBL" id="CP041405">
    <property type="protein sequence ID" value="QDM43659.1"/>
    <property type="molecule type" value="Genomic_DNA"/>
</dbReference>
<feature type="transmembrane region" description="Helical" evidence="7">
    <location>
        <begin position="75"/>
        <end position="96"/>
    </location>
</feature>
<evidence type="ECO:0000256" key="5">
    <source>
        <dbReference type="ARBA" id="ARBA00022989"/>
    </source>
</evidence>
<keyword evidence="6 7" id="KW-0472">Membrane</keyword>
<dbReference type="GO" id="GO:0005886">
    <property type="term" value="C:plasma membrane"/>
    <property type="evidence" value="ECO:0007669"/>
    <property type="project" value="UniProtKB-SubCell"/>
</dbReference>
<evidence type="ECO:0000256" key="4">
    <source>
        <dbReference type="ARBA" id="ARBA00022692"/>
    </source>
</evidence>
<dbReference type="Pfam" id="PF00528">
    <property type="entry name" value="BPD_transp_1"/>
    <property type="match status" value="1"/>
</dbReference>
<dbReference type="CDD" id="cd06261">
    <property type="entry name" value="TM_PBP2"/>
    <property type="match status" value="1"/>
</dbReference>
<dbReference type="PANTHER" id="PTHR30193:SF37">
    <property type="entry name" value="INNER MEMBRANE ABC TRANSPORTER PERMEASE PROTEIN YCJO"/>
    <property type="match status" value="1"/>
</dbReference>
<comment type="similarity">
    <text evidence="7">Belongs to the binding-protein-dependent transport system permease family.</text>
</comment>